<sequence>MNCTTRMRRKRRGTLLVTWRQDQEECVDQEGDYDKDAQVLFTSRNPQLKELSSRIDPGLRVKELGGLYINFDGSKSKTVSNSLKKLKEQNSQDELMKKSVIGPELEKKDAVPPYRESKQAVKLKRKEERDLTTGARWFNMRTPEMTRGIKG</sequence>
<dbReference type="GeneTree" id="ENSGT00510000048142"/>
<accession>A0A8C7IEM4</accession>
<organism evidence="1 2">
    <name type="scientific">Oncorhynchus kisutch</name>
    <name type="common">Coho salmon</name>
    <name type="synonym">Salmo kisutch</name>
    <dbReference type="NCBI Taxonomy" id="8019"/>
    <lineage>
        <taxon>Eukaryota</taxon>
        <taxon>Metazoa</taxon>
        <taxon>Chordata</taxon>
        <taxon>Craniata</taxon>
        <taxon>Vertebrata</taxon>
        <taxon>Euteleostomi</taxon>
        <taxon>Actinopterygii</taxon>
        <taxon>Neopterygii</taxon>
        <taxon>Teleostei</taxon>
        <taxon>Protacanthopterygii</taxon>
        <taxon>Salmoniformes</taxon>
        <taxon>Salmonidae</taxon>
        <taxon>Salmoninae</taxon>
        <taxon>Oncorhynchus</taxon>
    </lineage>
</organism>
<dbReference type="InterPro" id="IPR039883">
    <property type="entry name" value="Fcf2/DNTTIP2"/>
</dbReference>
<reference evidence="1" key="2">
    <citation type="submission" date="2025-09" db="UniProtKB">
        <authorList>
            <consortium name="Ensembl"/>
        </authorList>
    </citation>
    <scope>IDENTIFICATION</scope>
</reference>
<evidence type="ECO:0000313" key="1">
    <source>
        <dbReference type="Ensembl" id="ENSOKIP00005071784.1"/>
    </source>
</evidence>
<proteinExistence type="predicted"/>
<dbReference type="PANTHER" id="PTHR21686:SF12">
    <property type="entry name" value="DEOXYNUCLEOTIDYLTRANSFERASE TERMINAL-INTERACTING PROTEIN 2"/>
    <property type="match status" value="1"/>
</dbReference>
<dbReference type="GO" id="GO:0005730">
    <property type="term" value="C:nucleolus"/>
    <property type="evidence" value="ECO:0007669"/>
    <property type="project" value="TreeGrafter"/>
</dbReference>
<reference evidence="1" key="1">
    <citation type="submission" date="2025-08" db="UniProtKB">
        <authorList>
            <consortium name="Ensembl"/>
        </authorList>
    </citation>
    <scope>IDENTIFICATION</scope>
</reference>
<dbReference type="Proteomes" id="UP000694557">
    <property type="component" value="Unassembled WGS sequence"/>
</dbReference>
<evidence type="ECO:0000313" key="2">
    <source>
        <dbReference type="Proteomes" id="UP000694557"/>
    </source>
</evidence>
<name>A0A8C7IEM4_ONCKI</name>
<protein>
    <submittedName>
        <fullName evidence="1">Uncharacterized protein</fullName>
    </submittedName>
</protein>
<dbReference type="Ensembl" id="ENSOKIT00005076483.1">
    <property type="protein sequence ID" value="ENSOKIP00005071784.1"/>
    <property type="gene ID" value="ENSOKIG00005030940.1"/>
</dbReference>
<dbReference type="GO" id="GO:0003723">
    <property type="term" value="F:RNA binding"/>
    <property type="evidence" value="ECO:0007669"/>
    <property type="project" value="TreeGrafter"/>
</dbReference>
<dbReference type="PANTHER" id="PTHR21686">
    <property type="entry name" value="DEOXYNUCLEOTIDYLTRANSFERASE TERMINAL-INTERACTING PROTEIN 2"/>
    <property type="match status" value="1"/>
</dbReference>
<keyword evidence="2" id="KW-1185">Reference proteome</keyword>
<dbReference type="AlphaFoldDB" id="A0A8C7IEM4"/>
<dbReference type="GO" id="GO:0006396">
    <property type="term" value="P:RNA processing"/>
    <property type="evidence" value="ECO:0007669"/>
    <property type="project" value="TreeGrafter"/>
</dbReference>